<reference evidence="1 2" key="1">
    <citation type="submission" date="2019-08" db="EMBL/GenBank/DDBJ databases">
        <title>100 year-old enigma solved: identification of Planctomyces bekefii, the type genus and species of the phylum Planctomycetes.</title>
        <authorList>
            <person name="Svetlana D.N."/>
            <person name="Overmann J."/>
        </authorList>
    </citation>
    <scope>NUCLEOTIDE SEQUENCE [LARGE SCALE GENOMIC DNA]</scope>
    <source>
        <strain evidence="1">Phe10_nw2017</strain>
    </source>
</reference>
<proteinExistence type="predicted"/>
<comment type="caution">
    <text evidence="1">The sequence shown here is derived from an EMBL/GenBank/DDBJ whole genome shotgun (WGS) entry which is preliminary data.</text>
</comment>
<protein>
    <submittedName>
        <fullName evidence="1">Uncharacterized protein</fullName>
    </submittedName>
</protein>
<keyword evidence="2" id="KW-1185">Reference proteome</keyword>
<organism evidence="1 2">
    <name type="scientific">Planctomyces bekefii</name>
    <dbReference type="NCBI Taxonomy" id="1653850"/>
    <lineage>
        <taxon>Bacteria</taxon>
        <taxon>Pseudomonadati</taxon>
        <taxon>Planctomycetota</taxon>
        <taxon>Planctomycetia</taxon>
        <taxon>Planctomycetales</taxon>
        <taxon>Planctomycetaceae</taxon>
        <taxon>Planctomyces</taxon>
    </lineage>
</organism>
<evidence type="ECO:0000313" key="2">
    <source>
        <dbReference type="Proteomes" id="UP000321083"/>
    </source>
</evidence>
<reference evidence="1 2" key="2">
    <citation type="submission" date="2019-08" db="EMBL/GenBank/DDBJ databases">
        <authorList>
            <person name="Henke P."/>
        </authorList>
    </citation>
    <scope>NUCLEOTIDE SEQUENCE [LARGE SCALE GENOMIC DNA]</scope>
    <source>
        <strain evidence="1">Phe10_nw2017</strain>
    </source>
</reference>
<feature type="non-terminal residue" evidence="1">
    <location>
        <position position="206"/>
    </location>
</feature>
<name>A0A5C6M3S9_9PLAN</name>
<gene>
    <name evidence="1" type="ORF">E3A20_21140</name>
</gene>
<dbReference type="EMBL" id="SRHE01000517">
    <property type="protein sequence ID" value="TWW08759.1"/>
    <property type="molecule type" value="Genomic_DNA"/>
</dbReference>
<accession>A0A5C6M3S9</accession>
<dbReference type="AlphaFoldDB" id="A0A5C6M3S9"/>
<evidence type="ECO:0000313" key="1">
    <source>
        <dbReference type="EMBL" id="TWW08759.1"/>
    </source>
</evidence>
<sequence>MPAAARGHNMRVAILFRHVYFREFCENVAEALVRRGVSVVLSDNAKEHDVDVLLYVGVHLFADMPGPSNALIAGVQTEQLGTGGVQGSSRLQRNRNRFECVKGCYDLLFDWIPGVCQSEGRSFLPYGCSPGPLVTEQKEFDVCFIGNIHHSRREPLLKSLQQDFNFFPDFSPGFGPAKLAAIQKSRILLNIHFYEDGGFESPRMFD</sequence>
<dbReference type="Proteomes" id="UP000321083">
    <property type="component" value="Unassembled WGS sequence"/>
</dbReference>